<keyword evidence="4" id="KW-1133">Transmembrane helix</keyword>
<evidence type="ECO:0000313" key="6">
    <source>
        <dbReference type="EMBL" id="MDQ7250434.1"/>
    </source>
</evidence>
<evidence type="ECO:0000256" key="3">
    <source>
        <dbReference type="ARBA" id="ARBA00022729"/>
    </source>
</evidence>
<dbReference type="EMBL" id="JAUYVI010000007">
    <property type="protein sequence ID" value="MDQ7250434.1"/>
    <property type="molecule type" value="Genomic_DNA"/>
</dbReference>
<gene>
    <name evidence="6" type="ORF">Q8A70_22280</name>
</gene>
<dbReference type="RefSeq" id="WP_379959715.1">
    <property type="nucleotide sequence ID" value="NZ_JAUYVI010000007.1"/>
</dbReference>
<accession>A0ABU0YRS9</accession>
<dbReference type="PROSITE" id="PS51318">
    <property type="entry name" value="TAT"/>
    <property type="match status" value="1"/>
</dbReference>
<evidence type="ECO:0000256" key="2">
    <source>
        <dbReference type="ARBA" id="ARBA00005695"/>
    </source>
</evidence>
<dbReference type="PIRSF" id="PIRSF002741">
    <property type="entry name" value="MppA"/>
    <property type="match status" value="1"/>
</dbReference>
<dbReference type="InterPro" id="IPR000914">
    <property type="entry name" value="SBP_5_dom"/>
</dbReference>
<evidence type="ECO:0000256" key="1">
    <source>
        <dbReference type="ARBA" id="ARBA00004418"/>
    </source>
</evidence>
<dbReference type="SUPFAM" id="SSF53850">
    <property type="entry name" value="Periplasmic binding protein-like II"/>
    <property type="match status" value="1"/>
</dbReference>
<keyword evidence="4" id="KW-0472">Membrane</keyword>
<sequence length="549" mass="60949">MTKLMLTGRHLHPMAEPAAESFKRGRIGRREFLATMAALGVTTAGALALGGIAARPARAAEPKKGGVLRVAMNVKAFRDPRTFDGVEMSNIARQCNEYLVRWKRDFSFEPWLLEAWEMSDDAKTLTMHIRKGITWSNGDTFNAEDVIHNLNRWCDASVDANSVASRMGALVDSGTKKAVPGAIEKVDDFTVKLNLPKPDISLIPGMADYPAVIMHRSYDGETDPMKAFAITTGACELVSWQPQVSAEVKRKDKPWWKGEFWLDGVKWTDYSADLTSMIAAFESGDIDTDHETAADSLKQTEALGLTNSEIATGSTIVARFNVGNKPYDDVKVRQAALHAVDNKVVLELGLNGKGKVADNHHVGPMHAEFADIGPQQHDPAKAKALLKDAGQETHVYELISLDDDWQKATADAIAGQMRDAGLKVDRKIIPAATFWNDWNKYPFSCTEWLGRPLGIQVVALAYKSGASWNETAYSDPKFDALLDKALAQPDPDKRRETMKEIETMLRESGIIIQPYWRSVYRTYRKGVMGCDQHQALEQHLDQAWIESES</sequence>
<dbReference type="InterPro" id="IPR030678">
    <property type="entry name" value="Peptide/Ni-bd"/>
</dbReference>
<evidence type="ECO:0000256" key="4">
    <source>
        <dbReference type="SAM" id="Phobius"/>
    </source>
</evidence>
<dbReference type="PANTHER" id="PTHR30290">
    <property type="entry name" value="PERIPLASMIC BINDING COMPONENT OF ABC TRANSPORTER"/>
    <property type="match status" value="1"/>
</dbReference>
<evidence type="ECO:0000259" key="5">
    <source>
        <dbReference type="Pfam" id="PF00496"/>
    </source>
</evidence>
<proteinExistence type="inferred from homology"/>
<name>A0ABU0YRS9_9PROT</name>
<comment type="caution">
    <text evidence="6">The sequence shown here is derived from an EMBL/GenBank/DDBJ whole genome shotgun (WGS) entry which is preliminary data.</text>
</comment>
<feature type="transmembrane region" description="Helical" evidence="4">
    <location>
        <begin position="32"/>
        <end position="54"/>
    </location>
</feature>
<keyword evidence="3" id="KW-0732">Signal</keyword>
<reference evidence="7" key="1">
    <citation type="submission" date="2023-08" db="EMBL/GenBank/DDBJ databases">
        <title>Rhodospirillaceae gen. nov., a novel taxon isolated from the Yangtze River Yuezi River estuary sludge.</title>
        <authorList>
            <person name="Ruan L."/>
        </authorList>
    </citation>
    <scope>NUCLEOTIDE SEQUENCE [LARGE SCALE GENOMIC DNA]</scope>
    <source>
        <strain evidence="7">R-7</strain>
    </source>
</reference>
<dbReference type="InterPro" id="IPR039424">
    <property type="entry name" value="SBP_5"/>
</dbReference>
<dbReference type="CDD" id="cd08503">
    <property type="entry name" value="PBP2_NikA_DppA_OppA_like_17"/>
    <property type="match status" value="1"/>
</dbReference>
<dbReference type="PANTHER" id="PTHR30290:SF38">
    <property type="entry name" value="D,D-DIPEPTIDE-BINDING PERIPLASMIC PROTEIN DDPA-RELATED"/>
    <property type="match status" value="1"/>
</dbReference>
<dbReference type="Pfam" id="PF00496">
    <property type="entry name" value="SBP_bac_5"/>
    <property type="match status" value="1"/>
</dbReference>
<evidence type="ECO:0000313" key="7">
    <source>
        <dbReference type="Proteomes" id="UP001230156"/>
    </source>
</evidence>
<feature type="domain" description="Solute-binding protein family 5" evidence="5">
    <location>
        <begin position="108"/>
        <end position="452"/>
    </location>
</feature>
<keyword evidence="7" id="KW-1185">Reference proteome</keyword>
<dbReference type="Gene3D" id="3.40.190.10">
    <property type="entry name" value="Periplasmic binding protein-like II"/>
    <property type="match status" value="1"/>
</dbReference>
<protein>
    <submittedName>
        <fullName evidence="6">ABC transporter substrate-binding protein</fullName>
    </submittedName>
</protein>
<comment type="similarity">
    <text evidence="2">Belongs to the bacterial solute-binding protein 5 family.</text>
</comment>
<keyword evidence="4" id="KW-0812">Transmembrane</keyword>
<comment type="subcellular location">
    <subcellularLocation>
        <location evidence="1">Periplasm</location>
    </subcellularLocation>
</comment>
<organism evidence="6 7">
    <name type="scientific">Dongia sedimenti</name>
    <dbReference type="NCBI Taxonomy" id="3064282"/>
    <lineage>
        <taxon>Bacteria</taxon>
        <taxon>Pseudomonadati</taxon>
        <taxon>Pseudomonadota</taxon>
        <taxon>Alphaproteobacteria</taxon>
        <taxon>Rhodospirillales</taxon>
        <taxon>Dongiaceae</taxon>
        <taxon>Dongia</taxon>
    </lineage>
</organism>
<dbReference type="Gene3D" id="3.10.105.10">
    <property type="entry name" value="Dipeptide-binding Protein, Domain 3"/>
    <property type="match status" value="1"/>
</dbReference>
<dbReference type="Proteomes" id="UP001230156">
    <property type="component" value="Unassembled WGS sequence"/>
</dbReference>
<dbReference type="InterPro" id="IPR006311">
    <property type="entry name" value="TAT_signal"/>
</dbReference>